<dbReference type="GO" id="GO:0032993">
    <property type="term" value="C:protein-DNA complex"/>
    <property type="evidence" value="ECO:0007669"/>
    <property type="project" value="TreeGrafter"/>
</dbReference>
<dbReference type="SUPFAM" id="SSF53850">
    <property type="entry name" value="Periplasmic binding protein-like II"/>
    <property type="match status" value="1"/>
</dbReference>
<accession>A0A7T4A1Z2</accession>
<dbReference type="InterPro" id="IPR036388">
    <property type="entry name" value="WH-like_DNA-bd_sf"/>
</dbReference>
<dbReference type="Pfam" id="PF03466">
    <property type="entry name" value="LysR_substrate"/>
    <property type="match status" value="1"/>
</dbReference>
<dbReference type="GO" id="GO:0003700">
    <property type="term" value="F:DNA-binding transcription factor activity"/>
    <property type="evidence" value="ECO:0007669"/>
    <property type="project" value="InterPro"/>
</dbReference>
<dbReference type="InterPro" id="IPR000847">
    <property type="entry name" value="LysR_HTH_N"/>
</dbReference>
<dbReference type="GO" id="GO:0003677">
    <property type="term" value="F:DNA binding"/>
    <property type="evidence" value="ECO:0007669"/>
    <property type="project" value="UniProtKB-KW"/>
</dbReference>
<comment type="similarity">
    <text evidence="1">Belongs to the LysR transcriptional regulatory family.</text>
</comment>
<dbReference type="InterPro" id="IPR036390">
    <property type="entry name" value="WH_DNA-bd_sf"/>
</dbReference>
<feature type="domain" description="HTH lysR-type" evidence="5">
    <location>
        <begin position="3"/>
        <end position="60"/>
    </location>
</feature>
<dbReference type="PROSITE" id="PS50931">
    <property type="entry name" value="HTH_LYSR"/>
    <property type="match status" value="1"/>
</dbReference>
<dbReference type="PANTHER" id="PTHR30346:SF29">
    <property type="entry name" value="LYSR SUBSTRATE-BINDING"/>
    <property type="match status" value="1"/>
</dbReference>
<dbReference type="Proteomes" id="UP000595374">
    <property type="component" value="Chromosome"/>
</dbReference>
<dbReference type="InterPro" id="IPR005119">
    <property type="entry name" value="LysR_subst-bd"/>
</dbReference>
<dbReference type="PANTHER" id="PTHR30346">
    <property type="entry name" value="TRANSCRIPTIONAL DUAL REGULATOR HCAR-RELATED"/>
    <property type="match status" value="1"/>
</dbReference>
<dbReference type="Pfam" id="PF00126">
    <property type="entry name" value="HTH_1"/>
    <property type="match status" value="1"/>
</dbReference>
<keyword evidence="4" id="KW-0804">Transcription</keyword>
<dbReference type="Gene3D" id="1.10.10.10">
    <property type="entry name" value="Winged helix-like DNA-binding domain superfamily/Winged helix DNA-binding domain"/>
    <property type="match status" value="1"/>
</dbReference>
<keyword evidence="2" id="KW-0805">Transcription regulation</keyword>
<dbReference type="EMBL" id="CP065989">
    <property type="protein sequence ID" value="QQB15806.1"/>
    <property type="molecule type" value="Genomic_DNA"/>
</dbReference>
<evidence type="ECO:0000256" key="4">
    <source>
        <dbReference type="ARBA" id="ARBA00023163"/>
    </source>
</evidence>
<evidence type="ECO:0000313" key="7">
    <source>
        <dbReference type="Proteomes" id="UP000595374"/>
    </source>
</evidence>
<evidence type="ECO:0000256" key="2">
    <source>
        <dbReference type="ARBA" id="ARBA00023015"/>
    </source>
</evidence>
<organism evidence="6 7">
    <name type="scientific">Brevibacterium casei</name>
    <dbReference type="NCBI Taxonomy" id="33889"/>
    <lineage>
        <taxon>Bacteria</taxon>
        <taxon>Bacillati</taxon>
        <taxon>Actinomycetota</taxon>
        <taxon>Actinomycetes</taxon>
        <taxon>Micrococcales</taxon>
        <taxon>Brevibacteriaceae</taxon>
        <taxon>Brevibacterium</taxon>
    </lineage>
</organism>
<sequence>MTWTLGQLQTFVVVAERGSMTRAAEALGYSIGAVSQHMSALRRTVGSDLVIRRGRSLVLTEAGRTLLPRARSILAAQAQAELAMLGRDFEREAIVTLGVFGSTSTIGLPLIVRLLAERHPDIVVRAREVNVETMSAAVIDGAIDLGIGIDYPAVPLPPMRGLTWTTVAAEDFGVVTPAGRPLPSPGELAEADWILPPATDLFGRAMRLATSALGIQAKESHIVTDTAVALALAGTGLGLTLATPIMMSLGGPDVALHPVTGAGGREIIVLTVPAPSAPVAAVAEVVAEVFA</sequence>
<evidence type="ECO:0000256" key="3">
    <source>
        <dbReference type="ARBA" id="ARBA00023125"/>
    </source>
</evidence>
<evidence type="ECO:0000259" key="5">
    <source>
        <dbReference type="PROSITE" id="PS50931"/>
    </source>
</evidence>
<dbReference type="Gene3D" id="3.40.190.10">
    <property type="entry name" value="Periplasmic binding protein-like II"/>
    <property type="match status" value="2"/>
</dbReference>
<dbReference type="RefSeq" id="WP_198500731.1">
    <property type="nucleotide sequence ID" value="NZ_CP065989.1"/>
</dbReference>
<dbReference type="AlphaFoldDB" id="A0A7T4A1Z2"/>
<protein>
    <submittedName>
        <fullName evidence="6">LysR family transcriptional regulator</fullName>
    </submittedName>
</protein>
<evidence type="ECO:0000256" key="1">
    <source>
        <dbReference type="ARBA" id="ARBA00009437"/>
    </source>
</evidence>
<proteinExistence type="inferred from homology"/>
<gene>
    <name evidence="6" type="ORF">I6H47_07820</name>
</gene>
<evidence type="ECO:0000313" key="6">
    <source>
        <dbReference type="EMBL" id="QQB15806.1"/>
    </source>
</evidence>
<name>A0A7T4A1Z2_9MICO</name>
<reference evidence="6 7" key="1">
    <citation type="submission" date="2020-12" db="EMBL/GenBank/DDBJ databases">
        <title>FDA dAtabase for Regulatory Grade micrObial Sequences (FDA-ARGOS): Supporting development and validation of Infectious Disease Dx tests.</title>
        <authorList>
            <person name="Sproer C."/>
            <person name="Gronow S."/>
            <person name="Severitt S."/>
            <person name="Schroder I."/>
            <person name="Tallon L."/>
            <person name="Sadzewicz L."/>
            <person name="Zhao X."/>
            <person name="Boylan J."/>
            <person name="Ott S."/>
            <person name="Bowen H."/>
            <person name="Vavikolanu K."/>
            <person name="Mehta A."/>
            <person name="Aluvathingal J."/>
            <person name="Nadendla S."/>
            <person name="Lowell S."/>
            <person name="Myers T."/>
            <person name="Yan Y."/>
            <person name="Sichtig H."/>
        </authorList>
    </citation>
    <scope>NUCLEOTIDE SEQUENCE [LARGE SCALE GENOMIC DNA]</scope>
    <source>
        <strain evidence="6 7">FDAARGOS_990</strain>
    </source>
</reference>
<keyword evidence="3" id="KW-0238">DNA-binding</keyword>
<dbReference type="SUPFAM" id="SSF46785">
    <property type="entry name" value="Winged helix' DNA-binding domain"/>
    <property type="match status" value="1"/>
</dbReference>